<feature type="domain" description="DUF630" evidence="3">
    <location>
        <begin position="1"/>
        <end position="59"/>
    </location>
</feature>
<dbReference type="PANTHER" id="PTHR21450:SF6">
    <property type="entry name" value="EXPRESSED PROTEIN"/>
    <property type="match status" value="1"/>
</dbReference>
<dbReference type="InterPro" id="IPR006867">
    <property type="entry name" value="DUF632"/>
</dbReference>
<evidence type="ECO:0000313" key="5">
    <source>
        <dbReference type="Proteomes" id="UP000327013"/>
    </source>
</evidence>
<feature type="domain" description="DUF632" evidence="2">
    <location>
        <begin position="325"/>
        <end position="666"/>
    </location>
</feature>
<dbReference type="Proteomes" id="UP000327013">
    <property type="component" value="Chromosome 4"/>
</dbReference>
<sequence length="762" mass="85984">MGVSSSKIEEDKALKLCRERKKFIRQALDGRCSLAAAHVTYIQSLKKVGTALRKFVEPEAPIESSLYTSTSATPEPLALTEKSLSQFSFSSPSASQHVDATETASPSPSPPNSSQFRANHMRFRGTSYEKIEEKPSLPVIGTVTSSSTLPNTTPHSTERPETSPFEGSSLPPGTQPWDYFDHEFSFQDKGGTNQGLENADDIGRLREEDGIPELEDEDEKASFHGREESQDSEEEFDEPATDTLVRSFENLNRVHDHVADNSSPGMPSARNLVSETEFLNGEQHRSPYLSPLRATSNVVALPTDTNKTPLKEDCIESKVAPKDFFSSIKDIELLFIRASESGKEVPRMLEANKLHFRPIFPGKERSGSMTSTFLKACFSCGEDPSQVQEEPAQDSMKYLTWHRTASSRSSSSRNPLGANSKDDMENIAGNLFDNICMISGSHASTLDRLYAWERKLYDEVKASEMVRREYDVKCKFLRQLESNGESSSKIDKTRAVVKDLHSRIKVAIHRIDSISKRIEELRDRELQPQLEELIEGLSKMWNVMFECHKLQFHIISVAYNNGNTKISIQSELRRHVTIDLVNELSSLSSSFAKWIGAQKSYLKSIDGWLFKCVPEQKHSKRKRRPEPGSYRNRGPPIYVTCGAWLDKLEALPKQVPDSIKELAAETAHFVPRQERNQGKDKNRPYVPSWEADNKRDSENLLIDEASDNWSPGFDRFRSSLEAFLCHLNNFADSSVKMYVELEEAIQGAKSRYEQQKSQSQVS</sequence>
<dbReference type="Pfam" id="PF04782">
    <property type="entry name" value="DUF632"/>
    <property type="match status" value="1"/>
</dbReference>
<evidence type="ECO:0000313" key="4">
    <source>
        <dbReference type="EMBL" id="KAE8037692.1"/>
    </source>
</evidence>
<reference evidence="4 5" key="1">
    <citation type="submission" date="2019-06" db="EMBL/GenBank/DDBJ databases">
        <title>A chromosomal-level reference genome of Carpinus fangiana (Coryloideae, Betulaceae).</title>
        <authorList>
            <person name="Yang X."/>
            <person name="Wang Z."/>
            <person name="Zhang L."/>
            <person name="Hao G."/>
            <person name="Liu J."/>
            <person name="Yang Y."/>
        </authorList>
    </citation>
    <scope>NUCLEOTIDE SEQUENCE [LARGE SCALE GENOMIC DNA]</scope>
    <source>
        <strain evidence="4">Cfa_2016G</strain>
        <tissue evidence="4">Leaf</tissue>
    </source>
</reference>
<gene>
    <name evidence="4" type="ORF">FH972_010259</name>
</gene>
<feature type="compositionally biased region" description="Polar residues" evidence="1">
    <location>
        <begin position="142"/>
        <end position="155"/>
    </location>
</feature>
<dbReference type="AlphaFoldDB" id="A0A660KMT1"/>
<feature type="compositionally biased region" description="Acidic residues" evidence="1">
    <location>
        <begin position="210"/>
        <end position="219"/>
    </location>
</feature>
<proteinExistence type="predicted"/>
<feature type="compositionally biased region" description="Acidic residues" evidence="1">
    <location>
        <begin position="230"/>
        <end position="240"/>
    </location>
</feature>
<evidence type="ECO:0000256" key="1">
    <source>
        <dbReference type="SAM" id="MobiDB-lite"/>
    </source>
</evidence>
<accession>A0A660KMT1</accession>
<dbReference type="Pfam" id="PF04783">
    <property type="entry name" value="DUF630"/>
    <property type="match status" value="1"/>
</dbReference>
<feature type="compositionally biased region" description="Basic and acidic residues" evidence="1">
    <location>
        <begin position="220"/>
        <end position="229"/>
    </location>
</feature>
<dbReference type="InterPro" id="IPR006868">
    <property type="entry name" value="DUF630"/>
</dbReference>
<feature type="region of interest" description="Disordered" evidence="1">
    <location>
        <begin position="666"/>
        <end position="691"/>
    </location>
</feature>
<name>A0A660KMT1_9ROSI</name>
<protein>
    <recommendedName>
        <fullName evidence="6">DUF632 domain-containing protein</fullName>
    </recommendedName>
</protein>
<dbReference type="PANTHER" id="PTHR21450">
    <property type="entry name" value="PROTEIN ALTERED PHOSPHATE STARVATION RESPONSE 1"/>
    <property type="match status" value="1"/>
</dbReference>
<organism evidence="4 5">
    <name type="scientific">Carpinus fangiana</name>
    <dbReference type="NCBI Taxonomy" id="176857"/>
    <lineage>
        <taxon>Eukaryota</taxon>
        <taxon>Viridiplantae</taxon>
        <taxon>Streptophyta</taxon>
        <taxon>Embryophyta</taxon>
        <taxon>Tracheophyta</taxon>
        <taxon>Spermatophyta</taxon>
        <taxon>Magnoliopsida</taxon>
        <taxon>eudicotyledons</taxon>
        <taxon>Gunneridae</taxon>
        <taxon>Pentapetalae</taxon>
        <taxon>rosids</taxon>
        <taxon>fabids</taxon>
        <taxon>Fagales</taxon>
        <taxon>Betulaceae</taxon>
        <taxon>Carpinus</taxon>
    </lineage>
</organism>
<dbReference type="OrthoDB" id="694308at2759"/>
<feature type="compositionally biased region" description="Basic and acidic residues" evidence="1">
    <location>
        <begin position="671"/>
        <end position="683"/>
    </location>
</feature>
<evidence type="ECO:0000259" key="2">
    <source>
        <dbReference type="Pfam" id="PF04782"/>
    </source>
</evidence>
<evidence type="ECO:0000259" key="3">
    <source>
        <dbReference type="Pfam" id="PF04783"/>
    </source>
</evidence>
<feature type="region of interest" description="Disordered" evidence="1">
    <location>
        <begin position="88"/>
        <end position="240"/>
    </location>
</feature>
<dbReference type="EMBL" id="CM017324">
    <property type="protein sequence ID" value="KAE8037692.1"/>
    <property type="molecule type" value="Genomic_DNA"/>
</dbReference>
<keyword evidence="5" id="KW-1185">Reference proteome</keyword>
<evidence type="ECO:0008006" key="6">
    <source>
        <dbReference type="Google" id="ProtNLM"/>
    </source>
</evidence>